<evidence type="ECO:0000259" key="9">
    <source>
        <dbReference type="Pfam" id="PF13193"/>
    </source>
</evidence>
<evidence type="ECO:0000259" key="8">
    <source>
        <dbReference type="Pfam" id="PF00501"/>
    </source>
</evidence>
<dbReference type="SUPFAM" id="SSF56801">
    <property type="entry name" value="Acetyl-CoA synthetase-like"/>
    <property type="match status" value="1"/>
</dbReference>
<name>A0AAN9Z1V2_9ORTH</name>
<dbReference type="Gene3D" id="3.30.300.30">
    <property type="match status" value="1"/>
</dbReference>
<dbReference type="EC" id="6.2.1.2" evidence="4"/>
<comment type="catalytic activity">
    <reaction evidence="6">
        <text>octanoate + ATP + CoA = octanoyl-CoA + AMP + diphosphate</text>
        <dbReference type="Rhea" id="RHEA:33631"/>
        <dbReference type="ChEBI" id="CHEBI:25646"/>
        <dbReference type="ChEBI" id="CHEBI:30616"/>
        <dbReference type="ChEBI" id="CHEBI:33019"/>
        <dbReference type="ChEBI" id="CHEBI:57287"/>
        <dbReference type="ChEBI" id="CHEBI:57386"/>
        <dbReference type="ChEBI" id="CHEBI:456215"/>
    </reaction>
</comment>
<evidence type="ECO:0000256" key="7">
    <source>
        <dbReference type="ARBA" id="ARBA00048277"/>
    </source>
</evidence>
<feature type="domain" description="AMP-binding enzyme C-terminal" evidence="9">
    <location>
        <begin position="558"/>
        <end position="633"/>
    </location>
</feature>
<comment type="similarity">
    <text evidence="1">Belongs to the ATP-dependent AMP-binding enzyme family.</text>
</comment>
<evidence type="ECO:0000256" key="4">
    <source>
        <dbReference type="ARBA" id="ARBA00039009"/>
    </source>
</evidence>
<comment type="caution">
    <text evidence="10">The sequence shown here is derived from an EMBL/GenBank/DDBJ whole genome shotgun (WGS) entry which is preliminary data.</text>
</comment>
<dbReference type="GO" id="GO:0006631">
    <property type="term" value="P:fatty acid metabolic process"/>
    <property type="evidence" value="ECO:0007669"/>
    <property type="project" value="TreeGrafter"/>
</dbReference>
<dbReference type="InterPro" id="IPR045851">
    <property type="entry name" value="AMP-bd_C_sf"/>
</dbReference>
<evidence type="ECO:0000256" key="5">
    <source>
        <dbReference type="ARBA" id="ARBA00039638"/>
    </source>
</evidence>
<evidence type="ECO:0000256" key="3">
    <source>
        <dbReference type="ARBA" id="ARBA00037247"/>
    </source>
</evidence>
<dbReference type="EMBL" id="JAZDUA010000190">
    <property type="protein sequence ID" value="KAK7864913.1"/>
    <property type="molecule type" value="Genomic_DNA"/>
</dbReference>
<feature type="domain" description="AMP-dependent synthetase/ligase" evidence="8">
    <location>
        <begin position="120"/>
        <end position="506"/>
    </location>
</feature>
<dbReference type="PANTHER" id="PTHR43201">
    <property type="entry name" value="ACYL-COA SYNTHETASE"/>
    <property type="match status" value="1"/>
</dbReference>
<dbReference type="Pfam" id="PF13193">
    <property type="entry name" value="AMP-binding_C"/>
    <property type="match status" value="1"/>
</dbReference>
<evidence type="ECO:0000256" key="1">
    <source>
        <dbReference type="ARBA" id="ARBA00006432"/>
    </source>
</evidence>
<keyword evidence="11" id="KW-1185">Reference proteome</keyword>
<accession>A0AAN9Z1V2</accession>
<protein>
    <recommendedName>
        <fullName evidence="5">Medium-chain acyl-CoA ligase ACSF2, mitochondrial</fullName>
        <ecNumber evidence="4">6.2.1.2</ecNumber>
    </recommendedName>
</protein>
<reference evidence="10 11" key="1">
    <citation type="submission" date="2024-03" db="EMBL/GenBank/DDBJ databases">
        <title>The genome assembly and annotation of the cricket Gryllus longicercus Weissman &amp; Gray.</title>
        <authorList>
            <person name="Szrajer S."/>
            <person name="Gray D."/>
            <person name="Ylla G."/>
        </authorList>
    </citation>
    <scope>NUCLEOTIDE SEQUENCE [LARGE SCALE GENOMIC DNA]</scope>
    <source>
        <strain evidence="10">DAG 2021-001</strain>
        <tissue evidence="10">Whole body minus gut</tissue>
    </source>
</reference>
<evidence type="ECO:0000256" key="6">
    <source>
        <dbReference type="ARBA" id="ARBA00047319"/>
    </source>
</evidence>
<keyword evidence="2" id="KW-0436">Ligase</keyword>
<dbReference type="InterPro" id="IPR020845">
    <property type="entry name" value="AMP-binding_CS"/>
</dbReference>
<organism evidence="10 11">
    <name type="scientific">Gryllus longicercus</name>
    <dbReference type="NCBI Taxonomy" id="2509291"/>
    <lineage>
        <taxon>Eukaryota</taxon>
        <taxon>Metazoa</taxon>
        <taxon>Ecdysozoa</taxon>
        <taxon>Arthropoda</taxon>
        <taxon>Hexapoda</taxon>
        <taxon>Insecta</taxon>
        <taxon>Pterygota</taxon>
        <taxon>Neoptera</taxon>
        <taxon>Polyneoptera</taxon>
        <taxon>Orthoptera</taxon>
        <taxon>Ensifera</taxon>
        <taxon>Gryllidea</taxon>
        <taxon>Grylloidea</taxon>
        <taxon>Gryllidae</taxon>
        <taxon>Gryllinae</taxon>
        <taxon>Gryllus</taxon>
    </lineage>
</organism>
<dbReference type="PROSITE" id="PS00455">
    <property type="entry name" value="AMP_BINDING"/>
    <property type="match status" value="1"/>
</dbReference>
<dbReference type="AlphaFoldDB" id="A0AAN9Z1V2"/>
<dbReference type="InterPro" id="IPR000873">
    <property type="entry name" value="AMP-dep_synth/lig_dom"/>
</dbReference>
<dbReference type="Gene3D" id="3.40.50.12780">
    <property type="entry name" value="N-terminal domain of ligase-like"/>
    <property type="match status" value="1"/>
</dbReference>
<evidence type="ECO:0000256" key="2">
    <source>
        <dbReference type="ARBA" id="ARBA00022598"/>
    </source>
</evidence>
<dbReference type="InterPro" id="IPR042099">
    <property type="entry name" value="ANL_N_sf"/>
</dbReference>
<sequence length="649" mass="70620">MAALASCLATARAPHRVATRQLPSWRSVATTRSAGTAFVRGLRAAPFANSASQEICGCRRRRVVLAVSPALYHKRWSSGGGGGGGGGAAGGAGGARRSYWHEPGCEPLRALTLGQVAASAARRWPSREAVVALHQGRRLTFAHALQQADRLAAGLLRIGLQPGDMLGLCGPNSVEWYITNLAAARAGLVTVNINPAYQTPELEYCLTKARVNALVVPDKFKTQNYPEMVAELVPEITSCTPGKLESKRLPCLKSLIIISDKKFPGAVTYESLMESSTDGDVSRIETLQDLIDPDSPCNMQFTSGTTGQPKGTVLSHHSIVNNAYFTGKRLGFDKKPHRICLPIPMFHGFGNGIGIINALHFGCTLVLPSPTFQAETSIKAIEKERCTAIFGTPTMFVDILSKNENPQTFDSLEIALTGGAPTPPHLIQKIVESLSLQRCVLALGMTETGPTTFLHLPQDSRERCATTVGKVMDHTEVKVVDRKGDIVPMGQPGELLIRGYCNMLYYGNDEEKTRETIDSSRWLHTGDQIVLHEDGYAQVVGRIKDIIIRGGENIFPKEIEDFLSTHPDILDSQVLGIPDARLGEEVCACVRLNTGSKLTSEELKTFCKGKIAHFKIPKVVKFVSDYPRTQTGKVQKQKLRDIILDEAFN</sequence>
<evidence type="ECO:0000313" key="10">
    <source>
        <dbReference type="EMBL" id="KAK7864913.1"/>
    </source>
</evidence>
<evidence type="ECO:0000313" key="11">
    <source>
        <dbReference type="Proteomes" id="UP001378592"/>
    </source>
</evidence>
<comment type="function">
    <text evidence="3">Acyl-CoA synthases catalyze the initial reaction in fatty acid metabolism, by forming a thioester with CoA. Has some preference toward medium-chain substrates. Plays a role in adipocyte differentiation.</text>
</comment>
<dbReference type="Proteomes" id="UP001378592">
    <property type="component" value="Unassembled WGS sequence"/>
</dbReference>
<proteinExistence type="inferred from homology"/>
<gene>
    <name evidence="10" type="ORF">R5R35_008718</name>
</gene>
<dbReference type="Pfam" id="PF00501">
    <property type="entry name" value="AMP-binding"/>
    <property type="match status" value="1"/>
</dbReference>
<comment type="catalytic activity">
    <reaction evidence="7">
        <text>a medium-chain fatty acid + ATP + CoA = a medium-chain fatty acyl-CoA + AMP + diphosphate</text>
        <dbReference type="Rhea" id="RHEA:48340"/>
        <dbReference type="ChEBI" id="CHEBI:30616"/>
        <dbReference type="ChEBI" id="CHEBI:33019"/>
        <dbReference type="ChEBI" id="CHEBI:57287"/>
        <dbReference type="ChEBI" id="CHEBI:59558"/>
        <dbReference type="ChEBI" id="CHEBI:90546"/>
        <dbReference type="ChEBI" id="CHEBI:456215"/>
        <dbReference type="EC" id="6.2.1.2"/>
    </reaction>
</comment>
<dbReference type="InterPro" id="IPR025110">
    <property type="entry name" value="AMP-bd_C"/>
</dbReference>
<dbReference type="GO" id="GO:0031956">
    <property type="term" value="F:medium-chain fatty acid-CoA ligase activity"/>
    <property type="evidence" value="ECO:0007669"/>
    <property type="project" value="UniProtKB-EC"/>
</dbReference>
<dbReference type="PANTHER" id="PTHR43201:SF5">
    <property type="entry name" value="MEDIUM-CHAIN ACYL-COA LIGASE ACSF2, MITOCHONDRIAL"/>
    <property type="match status" value="1"/>
</dbReference>
<dbReference type="FunFam" id="3.30.300.30:FF:000008">
    <property type="entry name" value="2,3-dihydroxybenzoate-AMP ligase"/>
    <property type="match status" value="1"/>
</dbReference>